<feature type="chain" id="PRO_5039277072" evidence="1">
    <location>
        <begin position="22"/>
        <end position="152"/>
    </location>
</feature>
<dbReference type="AlphaFoldDB" id="A0A369M765"/>
<sequence>MALLVFLALAAAAVAAAVFLAQPEGDGDGIDPSATSYSIPGYDNPGGERGRIRIPTYSDWDMKAGTDTVEVPLINTEGNPCYMRFTVKLSDGGEVLYQSGLVPPGQAIPSIRLNRTLDAGTYPITVEIATFSLDDPSQPLNGAELGTDIVAS</sequence>
<protein>
    <submittedName>
        <fullName evidence="2">Uncharacterized protein</fullName>
    </submittedName>
</protein>
<accession>A0A369M765</accession>
<dbReference type="OrthoDB" id="2166499at2"/>
<gene>
    <name evidence="2" type="ORF">C1877_02055</name>
</gene>
<keyword evidence="1" id="KW-0732">Signal</keyword>
<organism evidence="2 3">
    <name type="scientific">Gordonibacter pamelaeae</name>
    <dbReference type="NCBI Taxonomy" id="471189"/>
    <lineage>
        <taxon>Bacteria</taxon>
        <taxon>Bacillati</taxon>
        <taxon>Actinomycetota</taxon>
        <taxon>Coriobacteriia</taxon>
        <taxon>Eggerthellales</taxon>
        <taxon>Eggerthellaceae</taxon>
        <taxon>Gordonibacter</taxon>
    </lineage>
</organism>
<reference evidence="2 3" key="1">
    <citation type="journal article" date="2018" name="Elife">
        <title>Discovery and characterization of a prevalent human gut bacterial enzyme sufficient for the inactivation of a family of plant toxins.</title>
        <authorList>
            <person name="Koppel N."/>
            <person name="Bisanz J.E."/>
            <person name="Pandelia M.E."/>
            <person name="Turnbaugh P.J."/>
            <person name="Balskus E.P."/>
        </authorList>
    </citation>
    <scope>NUCLEOTIDE SEQUENCE [LARGE SCALE GENOMIC DNA]</scope>
    <source>
        <strain evidence="2 3">3C</strain>
    </source>
</reference>
<dbReference type="EMBL" id="PPTS01000001">
    <property type="protein sequence ID" value="RDB67244.1"/>
    <property type="molecule type" value="Genomic_DNA"/>
</dbReference>
<dbReference type="GeneID" id="78358497"/>
<comment type="caution">
    <text evidence="2">The sequence shown here is derived from an EMBL/GenBank/DDBJ whole genome shotgun (WGS) entry which is preliminary data.</text>
</comment>
<dbReference type="RefSeq" id="WP_049784134.1">
    <property type="nucleotide sequence ID" value="NZ_CABMMS010000001.1"/>
</dbReference>
<dbReference type="Proteomes" id="UP000254000">
    <property type="component" value="Unassembled WGS sequence"/>
</dbReference>
<evidence type="ECO:0000256" key="1">
    <source>
        <dbReference type="SAM" id="SignalP"/>
    </source>
</evidence>
<evidence type="ECO:0000313" key="2">
    <source>
        <dbReference type="EMBL" id="RDB67244.1"/>
    </source>
</evidence>
<evidence type="ECO:0000313" key="3">
    <source>
        <dbReference type="Proteomes" id="UP000254000"/>
    </source>
</evidence>
<name>A0A369M765_9ACTN</name>
<feature type="signal peptide" evidence="1">
    <location>
        <begin position="1"/>
        <end position="21"/>
    </location>
</feature>
<keyword evidence="3" id="KW-1185">Reference proteome</keyword>
<proteinExistence type="predicted"/>